<name>A0ABR8Y560_9BACT</name>
<feature type="transmembrane region" description="Helical" evidence="1">
    <location>
        <begin position="35"/>
        <end position="54"/>
    </location>
</feature>
<dbReference type="Proteomes" id="UP000620874">
    <property type="component" value="Unassembled WGS sequence"/>
</dbReference>
<proteinExistence type="predicted"/>
<organism evidence="2 3">
    <name type="scientific">Phocaeicola intestinalis</name>
    <dbReference type="NCBI Taxonomy" id="2762212"/>
    <lineage>
        <taxon>Bacteria</taxon>
        <taxon>Pseudomonadati</taxon>
        <taxon>Bacteroidota</taxon>
        <taxon>Bacteroidia</taxon>
        <taxon>Bacteroidales</taxon>
        <taxon>Bacteroidaceae</taxon>
        <taxon>Phocaeicola</taxon>
    </lineage>
</organism>
<evidence type="ECO:0000313" key="2">
    <source>
        <dbReference type="EMBL" id="MBD8039346.1"/>
    </source>
</evidence>
<evidence type="ECO:0000256" key="1">
    <source>
        <dbReference type="SAM" id="Phobius"/>
    </source>
</evidence>
<gene>
    <name evidence="2" type="ORF">H9625_02575</name>
</gene>
<keyword evidence="1" id="KW-0472">Membrane</keyword>
<dbReference type="RefSeq" id="WP_191762912.1">
    <property type="nucleotide sequence ID" value="NZ_JACSPP010000005.1"/>
</dbReference>
<feature type="transmembrane region" description="Helical" evidence="1">
    <location>
        <begin position="7"/>
        <end position="29"/>
    </location>
</feature>
<keyword evidence="3" id="KW-1185">Reference proteome</keyword>
<sequence>MNIKSNIFGCLSYIGIAIEFLLIIQTYIFLDMGKYGYMLVTGSLAVIPFAIIYWNMRRSQRREEDNKKKHKEWLRSKGVALEVDLNSCKISENKRTVHYTRMDIPAYSLKTRLHAPASLDEPDLPYQSWRSQEMNASEALMNPDRMHEPLSYERCYCIVKATLDYKGKRTQFFSEPILMDKCSLGVFLALHKSGIIYVNPRNKKDYFFDLDFLKQE</sequence>
<evidence type="ECO:0000313" key="3">
    <source>
        <dbReference type="Proteomes" id="UP000620874"/>
    </source>
</evidence>
<keyword evidence="1" id="KW-0812">Transmembrane</keyword>
<keyword evidence="1" id="KW-1133">Transmembrane helix</keyword>
<protein>
    <submittedName>
        <fullName evidence="2">Uncharacterized protein</fullName>
    </submittedName>
</protein>
<reference evidence="2 3" key="1">
    <citation type="submission" date="2020-08" db="EMBL/GenBank/DDBJ databases">
        <title>A Genomic Blueprint of the Chicken Gut Microbiome.</title>
        <authorList>
            <person name="Gilroy R."/>
            <person name="Ravi A."/>
            <person name="Getino M."/>
            <person name="Pursley I."/>
            <person name="Horton D.L."/>
            <person name="Alikhan N.-F."/>
            <person name="Baker D."/>
            <person name="Gharbi K."/>
            <person name="Hall N."/>
            <person name="Watson M."/>
            <person name="Adriaenssens E.M."/>
            <person name="Foster-Nyarko E."/>
            <person name="Jarju S."/>
            <person name="Secka A."/>
            <person name="Antonio M."/>
            <person name="Oren A."/>
            <person name="Chaudhuri R."/>
            <person name="La Ragione R.M."/>
            <person name="Hildebrand F."/>
            <person name="Pallen M.J."/>
        </authorList>
    </citation>
    <scope>NUCLEOTIDE SEQUENCE [LARGE SCALE GENOMIC DNA]</scope>
    <source>
        <strain evidence="2 3">Sa1CVN1</strain>
    </source>
</reference>
<dbReference type="EMBL" id="JACSPP010000005">
    <property type="protein sequence ID" value="MBD8039346.1"/>
    <property type="molecule type" value="Genomic_DNA"/>
</dbReference>
<comment type="caution">
    <text evidence="2">The sequence shown here is derived from an EMBL/GenBank/DDBJ whole genome shotgun (WGS) entry which is preliminary data.</text>
</comment>
<accession>A0ABR8Y560</accession>